<evidence type="ECO:0000313" key="1">
    <source>
        <dbReference type="EMBL" id="CEP27128.1"/>
    </source>
</evidence>
<dbReference type="EMBL" id="LM676427">
    <property type="protein sequence ID" value="CEP27128.1"/>
    <property type="molecule type" value="Genomic_DNA"/>
</dbReference>
<sequence>MVGNATVVVADAVGARASSTSRAAV</sequence>
<organism evidence="1">
    <name type="scientific">Propionibacterium freudenreichii subsp. freudenreichii</name>
    <dbReference type="NCBI Taxonomy" id="66712"/>
    <lineage>
        <taxon>Bacteria</taxon>
        <taxon>Bacillati</taxon>
        <taxon>Actinomycetota</taxon>
        <taxon>Actinomycetes</taxon>
        <taxon>Propionibacteriales</taxon>
        <taxon>Propionibacteriaceae</taxon>
        <taxon>Propionibacterium</taxon>
    </lineage>
</organism>
<proteinExistence type="predicted"/>
<accession>A0A0B7P0Z7</accession>
<gene>
    <name evidence="1" type="ORF">PFCIRM138_12060</name>
</gene>
<protein>
    <submittedName>
        <fullName evidence="1">Uncharacterized protein</fullName>
    </submittedName>
</protein>
<dbReference type="AlphaFoldDB" id="A0A0B7P0Z7"/>
<name>A0A0B7P0Z7_PROFF</name>
<reference evidence="1" key="1">
    <citation type="submission" date="2014-08" db="EMBL/GenBank/DDBJ databases">
        <authorList>
            <person name="Falentin Helene"/>
        </authorList>
    </citation>
    <scope>NUCLEOTIDE SEQUENCE</scope>
</reference>